<organism evidence="3 4">
    <name type="scientific">Flavivirga eckloniae</name>
    <dbReference type="NCBI Taxonomy" id="1803846"/>
    <lineage>
        <taxon>Bacteria</taxon>
        <taxon>Pseudomonadati</taxon>
        <taxon>Bacteroidota</taxon>
        <taxon>Flavobacteriia</taxon>
        <taxon>Flavobacteriales</taxon>
        <taxon>Flavobacteriaceae</taxon>
        <taxon>Flavivirga</taxon>
    </lineage>
</organism>
<dbReference type="SUPFAM" id="SSF52833">
    <property type="entry name" value="Thioredoxin-like"/>
    <property type="match status" value="1"/>
</dbReference>
<dbReference type="GO" id="GO:0045454">
    <property type="term" value="P:cell redox homeostasis"/>
    <property type="evidence" value="ECO:0007669"/>
    <property type="project" value="TreeGrafter"/>
</dbReference>
<accession>A0A2K9PQ73</accession>
<dbReference type="Gene3D" id="1.25.40.10">
    <property type="entry name" value="Tetratricopeptide repeat domain"/>
    <property type="match status" value="1"/>
</dbReference>
<keyword evidence="4" id="KW-1185">Reference proteome</keyword>
<dbReference type="CDD" id="cd02947">
    <property type="entry name" value="TRX_family"/>
    <property type="match status" value="1"/>
</dbReference>
<evidence type="ECO:0000259" key="2">
    <source>
        <dbReference type="PROSITE" id="PS51352"/>
    </source>
</evidence>
<reference evidence="3 4" key="1">
    <citation type="submission" date="2018-01" db="EMBL/GenBank/DDBJ databases">
        <title>Complete genome sequence of Flavivirga eckloniae ECD14 isolated from seaweed Ecklonia cava.</title>
        <authorList>
            <person name="Lee J.H."/>
            <person name="Baik K.S."/>
            <person name="Seong C.N."/>
        </authorList>
    </citation>
    <scope>NUCLEOTIDE SEQUENCE [LARGE SCALE GENOMIC DNA]</scope>
    <source>
        <strain evidence="3 4">ECD14</strain>
    </source>
</reference>
<evidence type="ECO:0000313" key="4">
    <source>
        <dbReference type="Proteomes" id="UP000235826"/>
    </source>
</evidence>
<dbReference type="PROSITE" id="PS51352">
    <property type="entry name" value="THIOREDOXIN_2"/>
    <property type="match status" value="1"/>
</dbReference>
<dbReference type="Proteomes" id="UP000235826">
    <property type="component" value="Chromosome"/>
</dbReference>
<dbReference type="InterPro" id="IPR013766">
    <property type="entry name" value="Thioredoxin_domain"/>
</dbReference>
<dbReference type="RefSeq" id="WP_102755372.1">
    <property type="nucleotide sequence ID" value="NZ_CP025791.1"/>
</dbReference>
<proteinExistence type="predicted"/>
<dbReference type="PROSITE" id="PS00194">
    <property type="entry name" value="THIOREDOXIN_1"/>
    <property type="match status" value="1"/>
</dbReference>
<evidence type="ECO:0000313" key="3">
    <source>
        <dbReference type="EMBL" id="AUP78717.1"/>
    </source>
</evidence>
<keyword evidence="1" id="KW-0676">Redox-active center</keyword>
<dbReference type="PANTHER" id="PTHR43601:SF3">
    <property type="entry name" value="THIOREDOXIN, MITOCHONDRIAL"/>
    <property type="match status" value="1"/>
</dbReference>
<name>A0A2K9PQ73_9FLAO</name>
<sequence length="401" mass="46422">MKINRLLIGILLSLIYGSIKAQGIEFKVGDWEVVKTRAKAENKLIFVDVYTTWCGPCKKMDKYVFKDKKVGAFYNTNFISFKIDAEKEEGVDFTKIYEVNSYPSFLFIDNNGKQINRKTGALEREEFLKLGEKTLNSEKDFVSLMSAYNNGNREPEFILKYLSLLKGRGLPTEEIALWYFTMIEKENWTSLENLKLIKAYLNNPFSSVVGYLAKNKEPVRVQATLNSVYYTLFYVYKNYINTTISKRKNNKENDALLLSHISLNFYPNEADYLTFIAKRVIFSRDKNWKSYVEVVVGYVDSFKKPNALTLNECAYLFYKNNINDESALNIALSWINTALDITNKNHHNYCHYLDTKASILYKLGKKEEALLFAKRAIKKSKESGSDTNSTMDLIKKIENHS</sequence>
<evidence type="ECO:0000256" key="1">
    <source>
        <dbReference type="ARBA" id="ARBA00023284"/>
    </source>
</evidence>
<dbReference type="OrthoDB" id="120730at2"/>
<dbReference type="EMBL" id="CP025791">
    <property type="protein sequence ID" value="AUP78717.1"/>
    <property type="molecule type" value="Genomic_DNA"/>
</dbReference>
<dbReference type="InterPro" id="IPR017937">
    <property type="entry name" value="Thioredoxin_CS"/>
</dbReference>
<dbReference type="Gene3D" id="3.40.30.10">
    <property type="entry name" value="Glutaredoxin"/>
    <property type="match status" value="1"/>
</dbReference>
<dbReference type="GO" id="GO:0006950">
    <property type="term" value="P:response to stress"/>
    <property type="evidence" value="ECO:0007669"/>
    <property type="project" value="UniProtKB-ARBA"/>
</dbReference>
<dbReference type="InterPro" id="IPR036249">
    <property type="entry name" value="Thioredoxin-like_sf"/>
</dbReference>
<dbReference type="AlphaFoldDB" id="A0A2K9PQ73"/>
<protein>
    <recommendedName>
        <fullName evidence="2">Thioredoxin domain-containing protein</fullName>
    </recommendedName>
</protein>
<dbReference type="Pfam" id="PF13098">
    <property type="entry name" value="Thioredoxin_2"/>
    <property type="match status" value="1"/>
</dbReference>
<feature type="domain" description="Thioredoxin" evidence="2">
    <location>
        <begin position="1"/>
        <end position="136"/>
    </location>
</feature>
<dbReference type="KEGG" id="fek:C1H87_08350"/>
<dbReference type="InterPro" id="IPR012336">
    <property type="entry name" value="Thioredoxin-like_fold"/>
</dbReference>
<dbReference type="PANTHER" id="PTHR43601">
    <property type="entry name" value="THIOREDOXIN, MITOCHONDRIAL"/>
    <property type="match status" value="1"/>
</dbReference>
<dbReference type="InterPro" id="IPR011990">
    <property type="entry name" value="TPR-like_helical_dom_sf"/>
</dbReference>
<gene>
    <name evidence="3" type="ORF">C1H87_08350</name>
</gene>